<accession>A0AC61MWE8</accession>
<sequence length="455" mass="51614">MKKITAMLLALAMVLSLAVTALAEDPRNITIGLWWDIYYDSNDESWEDNEAATGKETDLMRFDNVKNIEDAYGVTYEFQNLTYAGVQDSVNNSILAGEPDCDVYMVELGWGVPAVMNGYAMDLRDVLDPDDPLLTHNDTVMNYVALESGAVSLLTVNGAEDQVAATYPLAFNLQMIEEANLEDPRELAARGEWTWDKFREYCIALTKDNDGDGVTDVYGYGAWITDCLPYWYMSNGTTLASTPKENLSSVEMGETLKFLQDLWLTDKAAYPLPAENGWDVCRWLYRDKKVAFTTTAAWIMANYDDYNWDGKAETTLDFDMVFVDYPIGPHGNAETNATKIAAGSFYFIPVGIENPKLVYDVFRAYQNWYHDDTALRDDPEELEWWYTTTSDKLDLQEWNFEIMKKMGEKTVVDFAGTVLEQMPLVEFINGDLTPAQLQEEYKQVVQDTLDQIFGA</sequence>
<protein>
    <submittedName>
        <fullName evidence="1">Extracellular solute-binding protein</fullName>
    </submittedName>
</protein>
<keyword evidence="2" id="KW-1185">Reference proteome</keyword>
<dbReference type="Proteomes" id="UP000682782">
    <property type="component" value="Chromosome"/>
</dbReference>
<evidence type="ECO:0000313" key="2">
    <source>
        <dbReference type="Proteomes" id="UP000682782"/>
    </source>
</evidence>
<gene>
    <name evidence="1" type="ORF">JYE49_13780</name>
</gene>
<dbReference type="EMBL" id="CP068393">
    <property type="protein sequence ID" value="QUC66891.1"/>
    <property type="molecule type" value="Genomic_DNA"/>
</dbReference>
<evidence type="ECO:0000313" key="1">
    <source>
        <dbReference type="EMBL" id="QUC66891.1"/>
    </source>
</evidence>
<reference evidence="1" key="1">
    <citation type="submission" date="2021-01" db="EMBL/GenBank/DDBJ databases">
        <title>Complete genome sequence of Clostridiales bacterium R-7.</title>
        <authorList>
            <person name="Mahoney-Kurpe S.C."/>
            <person name="Palevich N."/>
            <person name="Koike S."/>
            <person name="Moon C.D."/>
            <person name="Attwood G.T."/>
        </authorList>
    </citation>
    <scope>NUCLEOTIDE SEQUENCE</scope>
    <source>
        <strain evidence="1">R-7</strain>
    </source>
</reference>
<organism evidence="1 2">
    <name type="scientific">Aristaeella hokkaidonensis</name>
    <dbReference type="NCBI Taxonomy" id="3046382"/>
    <lineage>
        <taxon>Bacteria</taxon>
        <taxon>Bacillati</taxon>
        <taxon>Bacillota</taxon>
        <taxon>Clostridia</taxon>
        <taxon>Eubacteriales</taxon>
        <taxon>Aristaeellaceae</taxon>
        <taxon>Aristaeella</taxon>
    </lineage>
</organism>
<name>A0AC61MWE8_9FIRM</name>
<proteinExistence type="predicted"/>